<comment type="caution">
    <text evidence="1">The sequence shown here is derived from an EMBL/GenBank/DDBJ whole genome shotgun (WGS) entry which is preliminary data.</text>
</comment>
<dbReference type="EMBL" id="VIVR01000001">
    <property type="protein sequence ID" value="TWE21892.1"/>
    <property type="molecule type" value="Genomic_DNA"/>
</dbReference>
<dbReference type="Proteomes" id="UP000318416">
    <property type="component" value="Unassembled WGS sequence"/>
</dbReference>
<reference evidence="1 2" key="1">
    <citation type="submission" date="2019-06" db="EMBL/GenBank/DDBJ databases">
        <title>Sequencing the genomes of 1000 actinobacteria strains.</title>
        <authorList>
            <person name="Klenk H.-P."/>
        </authorList>
    </citation>
    <scope>NUCLEOTIDE SEQUENCE [LARGE SCALE GENOMIC DNA]</scope>
    <source>
        <strain evidence="1 2">DSM 41649</strain>
    </source>
</reference>
<gene>
    <name evidence="1" type="ORF">FB465_7136</name>
</gene>
<dbReference type="AlphaFoldDB" id="A0A561F235"/>
<sequence>MSGERNPGAGVLLSALLGVAEGRTRTAELVEGVLAYGSETPCNLAAAGRLVVTRERPVIALRESGLPVAEVLRRAAGSPAPAGWGDVQPEVAAEEWAATLLVASLVLAAFGAEPEGAVRAADGSTARERLVAALLAVGERPRPPSPRALRSELAARLRTFGGRTPEVDRAAGMVDVAVAVDRRGMQFVGLCLEEPWLWLDSLVNWAEGCEVPVPGVSQPEWDAALRLTTLVFGALGSRRIRLGRRR</sequence>
<dbReference type="RefSeq" id="WP_145797000.1">
    <property type="nucleotide sequence ID" value="NZ_BAAABR010000032.1"/>
</dbReference>
<organism evidence="1 2">
    <name type="scientific">Kitasatospora atroaurantiaca</name>
    <dbReference type="NCBI Taxonomy" id="285545"/>
    <lineage>
        <taxon>Bacteria</taxon>
        <taxon>Bacillati</taxon>
        <taxon>Actinomycetota</taxon>
        <taxon>Actinomycetes</taxon>
        <taxon>Kitasatosporales</taxon>
        <taxon>Streptomycetaceae</taxon>
        <taxon>Kitasatospora</taxon>
    </lineage>
</organism>
<keyword evidence="2" id="KW-1185">Reference proteome</keyword>
<proteinExistence type="predicted"/>
<dbReference type="OrthoDB" id="4143978at2"/>
<protein>
    <submittedName>
        <fullName evidence="1">Uncharacterized protein</fullName>
    </submittedName>
</protein>
<evidence type="ECO:0000313" key="2">
    <source>
        <dbReference type="Proteomes" id="UP000318416"/>
    </source>
</evidence>
<accession>A0A561F235</accession>
<name>A0A561F235_9ACTN</name>
<evidence type="ECO:0000313" key="1">
    <source>
        <dbReference type="EMBL" id="TWE21892.1"/>
    </source>
</evidence>